<feature type="chain" id="PRO_5026779259" evidence="1">
    <location>
        <begin position="20"/>
        <end position="430"/>
    </location>
</feature>
<dbReference type="SUPFAM" id="SSF53590">
    <property type="entry name" value="Nucleoside hydrolase"/>
    <property type="match status" value="1"/>
</dbReference>
<dbReference type="InterPro" id="IPR036452">
    <property type="entry name" value="Ribo_hydro-like"/>
</dbReference>
<keyword evidence="5" id="KW-1185">Reference proteome</keyword>
<evidence type="ECO:0000313" key="5">
    <source>
        <dbReference type="Proteomes" id="UP000502756"/>
    </source>
</evidence>
<dbReference type="Gene3D" id="3.90.245.10">
    <property type="entry name" value="Ribonucleoside hydrolase-like"/>
    <property type="match status" value="1"/>
</dbReference>
<accession>A0A6M5YAV5</accession>
<gene>
    <name evidence="4" type="ORF">HNV11_14465</name>
</gene>
<dbReference type="KEGG" id="stae:HNV11_14465"/>
<keyword evidence="1" id="KW-0732">Signal</keyword>
<dbReference type="Proteomes" id="UP000502756">
    <property type="component" value="Chromosome"/>
</dbReference>
<dbReference type="InterPro" id="IPR032260">
    <property type="entry name" value="DUF5060"/>
</dbReference>
<evidence type="ECO:0000256" key="1">
    <source>
        <dbReference type="SAM" id="SignalP"/>
    </source>
</evidence>
<proteinExistence type="predicted"/>
<dbReference type="Pfam" id="PF07632">
    <property type="entry name" value="Sde182_NH-like"/>
    <property type="match status" value="1"/>
</dbReference>
<dbReference type="EMBL" id="CP053435">
    <property type="protein sequence ID" value="QJW90496.1"/>
    <property type="molecule type" value="Genomic_DNA"/>
</dbReference>
<organism evidence="4 5">
    <name type="scientific">Spirosoma taeanense</name>
    <dbReference type="NCBI Taxonomy" id="2735870"/>
    <lineage>
        <taxon>Bacteria</taxon>
        <taxon>Pseudomonadati</taxon>
        <taxon>Bacteroidota</taxon>
        <taxon>Cytophagia</taxon>
        <taxon>Cytophagales</taxon>
        <taxon>Cytophagaceae</taxon>
        <taxon>Spirosoma</taxon>
    </lineage>
</organism>
<reference evidence="4 5" key="1">
    <citation type="submission" date="2020-05" db="EMBL/GenBank/DDBJ databases">
        <title>Genome sequencing of Spirosoma sp. TS118.</title>
        <authorList>
            <person name="Lee J.-H."/>
            <person name="Jeong S."/>
            <person name="Zhao L."/>
            <person name="Jung J.-H."/>
            <person name="Kim M.-K."/>
            <person name="Lim S."/>
        </authorList>
    </citation>
    <scope>NUCLEOTIDE SEQUENCE [LARGE SCALE GENOMIC DNA]</scope>
    <source>
        <strain evidence="4 5">TS118</strain>
    </source>
</reference>
<evidence type="ECO:0000313" key="4">
    <source>
        <dbReference type="EMBL" id="QJW90496.1"/>
    </source>
</evidence>
<sequence>MRKLILIFLLCIYSTALIAQQPVPVKPRILVSTDIGGTDPDDNQSMAHLLMYSDRFNLEGLVSSPSYGEGSKAEILRLIDLYDKDLPKLKKHVKDFPAPDALRAVCKQGRHGAAPYVGYATATEGSNWIIQCARKESSQPLWVLVWGGLEDLAQALHDAPEIQKKIKVYWIGGPNKKWSVNSYAYIAEHFPGLWFIEANASYYGFFSNNGVPDSLHTKHYYDRYIREAGYLGKDFKNNRYKGVVKMGDTPSLLYMMDGDPNNPLRENWGGSFETFTSSPRVVYNRNTTLADTVPVYSVLELHVKGPKVKIRSDSACFTMTVKAKIGEQKWDGFYLGDGNYAIRYAPKQTETLTYTITSGLPGFQAQHGQFVVDNRWPGKPRSTNYKLGPNWYTDRKDPALFDGIWQGAQTVLKWRNAVLFDWAKRWAWLQ</sequence>
<dbReference type="Pfam" id="PF16586">
    <property type="entry name" value="DUF5060"/>
    <property type="match status" value="1"/>
</dbReference>
<feature type="signal peptide" evidence="1">
    <location>
        <begin position="1"/>
        <end position="19"/>
    </location>
</feature>
<protein>
    <submittedName>
        <fullName evidence="4">DUF1593 domain-containing protein</fullName>
    </submittedName>
</protein>
<dbReference type="InterPro" id="IPR011483">
    <property type="entry name" value="Sde182_NH-like"/>
</dbReference>
<evidence type="ECO:0000259" key="3">
    <source>
        <dbReference type="Pfam" id="PF16586"/>
    </source>
</evidence>
<dbReference type="GO" id="GO:0016799">
    <property type="term" value="F:hydrolase activity, hydrolyzing N-glycosyl compounds"/>
    <property type="evidence" value="ECO:0007669"/>
    <property type="project" value="InterPro"/>
</dbReference>
<dbReference type="AlphaFoldDB" id="A0A6M5YAV5"/>
<feature type="domain" description="Cellulose-binding Sde182 nucleoside hydrolase-like" evidence="2">
    <location>
        <begin position="28"/>
        <end position="272"/>
    </location>
</feature>
<feature type="domain" description="DUF5060" evidence="3">
    <location>
        <begin position="293"/>
        <end position="358"/>
    </location>
</feature>
<name>A0A6M5YAV5_9BACT</name>
<evidence type="ECO:0000259" key="2">
    <source>
        <dbReference type="Pfam" id="PF07632"/>
    </source>
</evidence>